<accession>A0A2S0I1H0</accession>
<evidence type="ECO:0000313" key="6">
    <source>
        <dbReference type="EMBL" id="AVJ25858.1"/>
    </source>
</evidence>
<comment type="cofactor">
    <cofactor evidence="1">
        <name>a divalent metal cation</name>
        <dbReference type="ChEBI" id="CHEBI:60240"/>
    </cofactor>
</comment>
<evidence type="ECO:0000256" key="2">
    <source>
        <dbReference type="ARBA" id="ARBA00016549"/>
    </source>
</evidence>
<feature type="binding site" evidence="5">
    <location>
        <begin position="93"/>
        <end position="96"/>
    </location>
    <ligand>
        <name>substrate</name>
    </ligand>
</feature>
<dbReference type="Pfam" id="PF03737">
    <property type="entry name" value="RraA-like"/>
    <property type="match status" value="1"/>
</dbReference>
<protein>
    <recommendedName>
        <fullName evidence="2">Putative 4-hydroxy-4-methyl-2-oxoglutarate aldolase</fullName>
    </recommendedName>
    <alternativeName>
        <fullName evidence="3">Regulator of ribonuclease activity homolog</fullName>
    </alternativeName>
    <alternativeName>
        <fullName evidence="4">RraA-like protein</fullName>
    </alternativeName>
</protein>
<keyword evidence="7" id="KW-1185">Reference proteome</keyword>
<keyword evidence="5" id="KW-0460">Magnesium</keyword>
<dbReference type="InterPro" id="IPR005493">
    <property type="entry name" value="RraA/RraA-like"/>
</dbReference>
<evidence type="ECO:0000256" key="3">
    <source>
        <dbReference type="ARBA" id="ARBA00029596"/>
    </source>
</evidence>
<dbReference type="RefSeq" id="WP_105236984.1">
    <property type="nucleotide sequence ID" value="NZ_CP023270.1"/>
</dbReference>
<dbReference type="Proteomes" id="UP000239477">
    <property type="component" value="Chromosome"/>
</dbReference>
<dbReference type="PANTHER" id="PTHR33254:SF4">
    <property type="entry name" value="4-HYDROXY-4-METHYL-2-OXOGLUTARATE ALDOLASE 3-RELATED"/>
    <property type="match status" value="1"/>
</dbReference>
<feature type="binding site" evidence="5">
    <location>
        <position position="116"/>
    </location>
    <ligand>
        <name>Mg(2+)</name>
        <dbReference type="ChEBI" id="CHEBI:18420"/>
    </ligand>
</feature>
<sequence length="227" mass="23688">MYLIHPLPAPLSPEDLALLLKAEPATIGHFQTTGFMRGDIRAHQQDVRIAGPAVTVRMPGNDGGILHHAMACVRPGDVLVIDRAGEAVTAAFGGAMAYAAKQAGVAGIIVDGLVTDLGELRQHGMPVWSRGPSPITTRLLGHEGEFCGTIHCGGVSVWPGAAVLADENGVLVLDRAAVRAAAQQAIDFQTQEQTTLARLRAGEKFPDIVGSRALIERAIAAAQGANT</sequence>
<comment type="cofactor">
    <cofactor evidence="5">
        <name>Mg(2+)</name>
        <dbReference type="ChEBI" id="CHEBI:18420"/>
    </cofactor>
</comment>
<evidence type="ECO:0000256" key="5">
    <source>
        <dbReference type="PIRSR" id="PIRSR605493-1"/>
    </source>
</evidence>
<dbReference type="Gene3D" id="3.50.30.40">
    <property type="entry name" value="Ribonuclease E inhibitor RraA/RraA-like"/>
    <property type="match status" value="1"/>
</dbReference>
<dbReference type="PANTHER" id="PTHR33254">
    <property type="entry name" value="4-HYDROXY-4-METHYL-2-OXOGLUTARATE ALDOLASE 3-RELATED"/>
    <property type="match status" value="1"/>
</dbReference>
<dbReference type="SUPFAM" id="SSF89562">
    <property type="entry name" value="RraA-like"/>
    <property type="match status" value="1"/>
</dbReference>
<proteinExistence type="predicted"/>
<name>A0A2S0I1H0_9BURK</name>
<dbReference type="GO" id="GO:0046872">
    <property type="term" value="F:metal ion binding"/>
    <property type="evidence" value="ECO:0007669"/>
    <property type="project" value="UniProtKB-KW"/>
</dbReference>
<keyword evidence="5" id="KW-0479">Metal-binding</keyword>
<dbReference type="OrthoDB" id="8969658at2"/>
<gene>
    <name evidence="6" type="ORF">CLM73_01260</name>
</gene>
<dbReference type="EMBL" id="CP023270">
    <property type="protein sequence ID" value="AVJ25858.1"/>
    <property type="molecule type" value="Genomic_DNA"/>
</dbReference>
<dbReference type="CDD" id="cd16841">
    <property type="entry name" value="RraA_family"/>
    <property type="match status" value="1"/>
</dbReference>
<dbReference type="InterPro" id="IPR036704">
    <property type="entry name" value="RraA/RraA-like_sf"/>
</dbReference>
<organism evidence="6 7">
    <name type="scientific">Achromobacter spanius</name>
    <dbReference type="NCBI Taxonomy" id="217203"/>
    <lineage>
        <taxon>Bacteria</taxon>
        <taxon>Pseudomonadati</taxon>
        <taxon>Pseudomonadota</taxon>
        <taxon>Betaproteobacteria</taxon>
        <taxon>Burkholderiales</taxon>
        <taxon>Alcaligenaceae</taxon>
        <taxon>Achromobacter</taxon>
    </lineage>
</organism>
<dbReference type="AlphaFoldDB" id="A0A2S0I1H0"/>
<evidence type="ECO:0000256" key="1">
    <source>
        <dbReference type="ARBA" id="ARBA00001968"/>
    </source>
</evidence>
<evidence type="ECO:0000256" key="4">
    <source>
        <dbReference type="ARBA" id="ARBA00030169"/>
    </source>
</evidence>
<reference evidence="6 7" key="1">
    <citation type="submission" date="2017-09" db="EMBL/GenBank/DDBJ databases">
        <title>Genomic, metabolic, and phenotypic characteristics of bacterial isolates from the natural microbiome of the model nematode Caenorhabditis elegans.</title>
        <authorList>
            <person name="Zimmermann J."/>
            <person name="Obeng N."/>
            <person name="Yang W."/>
            <person name="Obeng O."/>
            <person name="Kissoyan K."/>
            <person name="Pees B."/>
            <person name="Dirksen P."/>
            <person name="Hoppner M."/>
            <person name="Franke A."/>
            <person name="Rosenstiel P."/>
            <person name="Leippe M."/>
            <person name="Dierking K."/>
            <person name="Kaleta C."/>
            <person name="Schulenburg H."/>
        </authorList>
    </citation>
    <scope>NUCLEOTIDE SEQUENCE [LARGE SCALE GENOMIC DNA]</scope>
    <source>
        <strain evidence="6 7">MYb73</strain>
    </source>
</reference>
<evidence type="ECO:0000313" key="7">
    <source>
        <dbReference type="Proteomes" id="UP000239477"/>
    </source>
</evidence>